<name>A0A939C173_9ACTN</name>
<proteinExistence type="predicted"/>
<evidence type="ECO:0000313" key="2">
    <source>
        <dbReference type="Proteomes" id="UP000663801"/>
    </source>
</evidence>
<keyword evidence="2" id="KW-1185">Reference proteome</keyword>
<dbReference type="Pfam" id="PF11452">
    <property type="entry name" value="DUF3000"/>
    <property type="match status" value="1"/>
</dbReference>
<organism evidence="1 2">
    <name type="scientific">Nakamurella flavida</name>
    <dbReference type="NCBI Taxonomy" id="363630"/>
    <lineage>
        <taxon>Bacteria</taxon>
        <taxon>Bacillati</taxon>
        <taxon>Actinomycetota</taxon>
        <taxon>Actinomycetes</taxon>
        <taxon>Nakamurellales</taxon>
        <taxon>Nakamurellaceae</taxon>
        <taxon>Nakamurella</taxon>
    </lineage>
</organism>
<dbReference type="RefSeq" id="WP_205257538.1">
    <property type="nucleotide sequence ID" value="NZ_BAAAPV010000003.1"/>
</dbReference>
<evidence type="ECO:0000313" key="1">
    <source>
        <dbReference type="EMBL" id="MBM9477433.1"/>
    </source>
</evidence>
<gene>
    <name evidence="1" type="ORF">JL107_13370</name>
</gene>
<sequence>MSVSAQPLTPVDPAGPIAFQEAVAGLQTAVLRREIEIGTLPAPGRLAPWSHAMSATIPAPDGEDEIASGRLILLHDPDGVDAWGGTLRIVVFATSEVDPEIAVDPLLPEVAWSWLVEALAETGADYSALGGTVTATSSTRFGDISGPHRVDDLELRASWTPDPRTGLHLQAFGNLLAAAAGLPPEGVTTIGRIGPPNVR</sequence>
<dbReference type="AlphaFoldDB" id="A0A939C173"/>
<reference evidence="1" key="1">
    <citation type="submission" date="2021-01" db="EMBL/GenBank/DDBJ databases">
        <title>KCTC 19127 draft genome.</title>
        <authorList>
            <person name="An D."/>
        </authorList>
    </citation>
    <scope>NUCLEOTIDE SEQUENCE</scope>
    <source>
        <strain evidence="1">KCTC 19127</strain>
    </source>
</reference>
<dbReference type="InterPro" id="IPR021555">
    <property type="entry name" value="DUF3000"/>
</dbReference>
<comment type="caution">
    <text evidence="1">The sequence shown here is derived from an EMBL/GenBank/DDBJ whole genome shotgun (WGS) entry which is preliminary data.</text>
</comment>
<accession>A0A939C173</accession>
<dbReference type="Proteomes" id="UP000663801">
    <property type="component" value="Unassembled WGS sequence"/>
</dbReference>
<protein>
    <submittedName>
        <fullName evidence="1">DUF3000 domain-containing protein</fullName>
    </submittedName>
</protein>
<dbReference type="EMBL" id="JAERWL010000010">
    <property type="protein sequence ID" value="MBM9477433.1"/>
    <property type="molecule type" value="Genomic_DNA"/>
</dbReference>